<protein>
    <submittedName>
        <fullName evidence="3">Cytochrome b5 heme-binding domain-containing protein</fullName>
    </submittedName>
</protein>
<feature type="domain" description="Cytochrome b5 heme-binding" evidence="1">
    <location>
        <begin position="91"/>
        <end position="130"/>
    </location>
</feature>
<dbReference type="InterPro" id="IPR001199">
    <property type="entry name" value="Cyt_B5-like_heme/steroid-bd"/>
</dbReference>
<reference evidence="3" key="1">
    <citation type="submission" date="2022-11" db="UniProtKB">
        <authorList>
            <consortium name="WormBaseParasite"/>
        </authorList>
    </citation>
    <scope>IDENTIFICATION</scope>
</reference>
<sequence length="130" mass="14928">MFSKPLRSFLNTTKRQTTFYQRSYHQRTNKIFTNDSIKRVLFIGGAAALTSGSALIYYGNDINILQKAEAKVAKEKEKGVEKFIPPTRDDLPTYKLDEIKKHGKDSGKIWVVYKQGVYDVTEFHKNHPGD</sequence>
<keyword evidence="2" id="KW-1185">Reference proteome</keyword>
<dbReference type="WBParaSite" id="PSU_v2.g14286.t1">
    <property type="protein sequence ID" value="PSU_v2.g14286.t1"/>
    <property type="gene ID" value="PSU_v2.g14286"/>
</dbReference>
<dbReference type="PROSITE" id="PS50255">
    <property type="entry name" value="CYTOCHROME_B5_2"/>
    <property type="match status" value="1"/>
</dbReference>
<dbReference type="Pfam" id="PF00173">
    <property type="entry name" value="Cyt-b5"/>
    <property type="match status" value="1"/>
</dbReference>
<evidence type="ECO:0000259" key="1">
    <source>
        <dbReference type="PROSITE" id="PS50255"/>
    </source>
</evidence>
<accession>A0A914Y696</accession>
<dbReference type="Gene3D" id="3.10.120.10">
    <property type="entry name" value="Cytochrome b5-like heme/steroid binding domain"/>
    <property type="match status" value="1"/>
</dbReference>
<dbReference type="AlphaFoldDB" id="A0A914Y696"/>
<evidence type="ECO:0000313" key="2">
    <source>
        <dbReference type="Proteomes" id="UP000887577"/>
    </source>
</evidence>
<dbReference type="InterPro" id="IPR036400">
    <property type="entry name" value="Cyt_B5-like_heme/steroid_sf"/>
</dbReference>
<organism evidence="2 3">
    <name type="scientific">Panagrolaimus superbus</name>
    <dbReference type="NCBI Taxonomy" id="310955"/>
    <lineage>
        <taxon>Eukaryota</taxon>
        <taxon>Metazoa</taxon>
        <taxon>Ecdysozoa</taxon>
        <taxon>Nematoda</taxon>
        <taxon>Chromadorea</taxon>
        <taxon>Rhabditida</taxon>
        <taxon>Tylenchina</taxon>
        <taxon>Panagrolaimomorpha</taxon>
        <taxon>Panagrolaimoidea</taxon>
        <taxon>Panagrolaimidae</taxon>
        <taxon>Panagrolaimus</taxon>
    </lineage>
</organism>
<dbReference type="Proteomes" id="UP000887577">
    <property type="component" value="Unplaced"/>
</dbReference>
<evidence type="ECO:0000313" key="3">
    <source>
        <dbReference type="WBParaSite" id="PSU_v2.g14286.t1"/>
    </source>
</evidence>
<name>A0A914Y696_9BILA</name>
<dbReference type="SUPFAM" id="SSF55856">
    <property type="entry name" value="Cytochrome b5-like heme/steroid binding domain"/>
    <property type="match status" value="1"/>
</dbReference>
<proteinExistence type="predicted"/>